<feature type="transmembrane region" description="Helical" evidence="7">
    <location>
        <begin position="214"/>
        <end position="235"/>
    </location>
</feature>
<keyword evidence="5 7" id="KW-1133">Transmembrane helix</keyword>
<dbReference type="AlphaFoldDB" id="A0A172ZG55"/>
<evidence type="ECO:0000256" key="6">
    <source>
        <dbReference type="ARBA" id="ARBA00023136"/>
    </source>
</evidence>
<keyword evidence="3" id="KW-1003">Cell membrane</keyword>
<dbReference type="InterPro" id="IPR035906">
    <property type="entry name" value="MetI-like_sf"/>
</dbReference>
<keyword evidence="4 7" id="KW-0812">Transmembrane</keyword>
<dbReference type="InterPro" id="IPR051393">
    <property type="entry name" value="ABC_transporter_permease"/>
</dbReference>
<proteinExistence type="inferred from homology"/>
<feature type="transmembrane region" description="Helical" evidence="7">
    <location>
        <begin position="268"/>
        <end position="288"/>
    </location>
</feature>
<dbReference type="PANTHER" id="PTHR30193">
    <property type="entry name" value="ABC TRANSPORTER PERMEASE PROTEIN"/>
    <property type="match status" value="1"/>
</dbReference>
<gene>
    <name evidence="9" type="ORF">AR543_11770</name>
</gene>
<dbReference type="Pfam" id="PF00528">
    <property type="entry name" value="BPD_transp_1"/>
    <property type="match status" value="1"/>
</dbReference>
<dbReference type="CDD" id="cd06261">
    <property type="entry name" value="TM_PBP2"/>
    <property type="match status" value="1"/>
</dbReference>
<organism evidence="9 10">
    <name type="scientific">Paenibacillus bovis</name>
    <dbReference type="NCBI Taxonomy" id="1616788"/>
    <lineage>
        <taxon>Bacteria</taxon>
        <taxon>Bacillati</taxon>
        <taxon>Bacillota</taxon>
        <taxon>Bacilli</taxon>
        <taxon>Bacillales</taxon>
        <taxon>Paenibacillaceae</taxon>
        <taxon>Paenibacillus</taxon>
    </lineage>
</organism>
<dbReference type="SUPFAM" id="SSF161098">
    <property type="entry name" value="MetI-like"/>
    <property type="match status" value="1"/>
</dbReference>
<comment type="similarity">
    <text evidence="7">Belongs to the binding-protein-dependent transport system permease family.</text>
</comment>
<protein>
    <submittedName>
        <fullName evidence="9">Sugar ABC transporter permease</fullName>
    </submittedName>
</protein>
<accession>A0A172ZG55</accession>
<dbReference type="GO" id="GO:0055085">
    <property type="term" value="P:transmembrane transport"/>
    <property type="evidence" value="ECO:0007669"/>
    <property type="project" value="InterPro"/>
</dbReference>
<dbReference type="KEGG" id="pbv:AR543_11770"/>
<evidence type="ECO:0000256" key="5">
    <source>
        <dbReference type="ARBA" id="ARBA00022989"/>
    </source>
</evidence>
<keyword evidence="2 7" id="KW-0813">Transport</keyword>
<feature type="transmembrane region" description="Helical" evidence="7">
    <location>
        <begin position="12"/>
        <end position="39"/>
    </location>
</feature>
<comment type="subcellular location">
    <subcellularLocation>
        <location evidence="1 7">Cell membrane</location>
        <topology evidence="1 7">Multi-pass membrane protein</topology>
    </subcellularLocation>
</comment>
<evidence type="ECO:0000256" key="3">
    <source>
        <dbReference type="ARBA" id="ARBA00022475"/>
    </source>
</evidence>
<dbReference type="SUPFAM" id="SSF160964">
    <property type="entry name" value="MalF N-terminal region-like"/>
    <property type="match status" value="1"/>
</dbReference>
<evidence type="ECO:0000256" key="1">
    <source>
        <dbReference type="ARBA" id="ARBA00004651"/>
    </source>
</evidence>
<dbReference type="OrthoDB" id="9809173at2"/>
<dbReference type="PANTHER" id="PTHR30193:SF37">
    <property type="entry name" value="INNER MEMBRANE ABC TRANSPORTER PERMEASE PROTEIN YCJO"/>
    <property type="match status" value="1"/>
</dbReference>
<feature type="domain" description="ABC transmembrane type-1" evidence="8">
    <location>
        <begin position="76"/>
        <end position="289"/>
    </location>
</feature>
<keyword evidence="10" id="KW-1185">Reference proteome</keyword>
<name>A0A172ZG55_9BACL</name>
<dbReference type="GO" id="GO:0005886">
    <property type="term" value="C:plasma membrane"/>
    <property type="evidence" value="ECO:0007669"/>
    <property type="project" value="UniProtKB-SubCell"/>
</dbReference>
<feature type="transmembrane region" description="Helical" evidence="7">
    <location>
        <begin position="114"/>
        <end position="135"/>
    </location>
</feature>
<evidence type="ECO:0000256" key="4">
    <source>
        <dbReference type="ARBA" id="ARBA00022692"/>
    </source>
</evidence>
<dbReference type="Gene3D" id="1.10.3720.10">
    <property type="entry name" value="MetI-like"/>
    <property type="match status" value="1"/>
</dbReference>
<reference evidence="9 10" key="2">
    <citation type="journal article" date="2016" name="Int. J. Syst. Evol. Microbiol.">
        <title>Paenibacillus bovis sp. nov., isolated from raw yak (Bos grunniens) milk.</title>
        <authorList>
            <person name="Gao C."/>
            <person name="Han J."/>
            <person name="Liu Z."/>
            <person name="Xu X."/>
            <person name="Hang F."/>
            <person name="Wu Z."/>
        </authorList>
    </citation>
    <scope>NUCLEOTIDE SEQUENCE [LARGE SCALE GENOMIC DNA]</scope>
    <source>
        <strain evidence="9 10">BD3526</strain>
    </source>
</reference>
<dbReference type="EMBL" id="CP013023">
    <property type="protein sequence ID" value="ANF96616.1"/>
    <property type="molecule type" value="Genomic_DNA"/>
</dbReference>
<evidence type="ECO:0000313" key="9">
    <source>
        <dbReference type="EMBL" id="ANF96616.1"/>
    </source>
</evidence>
<evidence type="ECO:0000256" key="2">
    <source>
        <dbReference type="ARBA" id="ARBA00022448"/>
    </source>
</evidence>
<evidence type="ECO:0000256" key="7">
    <source>
        <dbReference type="RuleBase" id="RU363032"/>
    </source>
</evidence>
<keyword evidence="6 7" id="KW-0472">Membrane</keyword>
<dbReference type="InterPro" id="IPR000515">
    <property type="entry name" value="MetI-like"/>
</dbReference>
<dbReference type="STRING" id="1616788.AR543_11770"/>
<evidence type="ECO:0000313" key="10">
    <source>
        <dbReference type="Proteomes" id="UP000078148"/>
    </source>
</evidence>
<reference evidence="10" key="1">
    <citation type="submission" date="2015-10" db="EMBL/GenBank/DDBJ databases">
        <title>Genome of Paenibacillus bovis sp. nov.</title>
        <authorList>
            <person name="Wu Z."/>
            <person name="Gao C."/>
            <person name="Liu Z."/>
            <person name="Zheng H."/>
        </authorList>
    </citation>
    <scope>NUCLEOTIDE SEQUENCE [LARGE SCALE GENOMIC DNA]</scope>
    <source>
        <strain evidence="10">BD3526</strain>
    </source>
</reference>
<sequence>MQKAWQSLAKHRYPYLFIAPTLIILFIFSFIPILVAVFISFTNMDLAGLANWSNIKFNGADNFVQLFGDAVFRKSMFNTLIYVVVGVPLVVLLSMAIAILINQGTSWLFKTFRVIYYMPSITNIVAVAVIWGYLYNSQYGLINQMLGFFGFDPVRWLQGPTIAKFSLIIMAVWKAIGLNMIIFLAALQGIPRTYYEAAQIDGASRWQQLTKITVPLLGFATFFVSITTLIGWIQFFEEPLVMTKGDPLNGTTSMALFIYNTGFQRSDFGYAAAGSIVLFAIIIVVTIIQFKVRKKDSDVEY</sequence>
<dbReference type="RefSeq" id="WP_060534624.1">
    <property type="nucleotide sequence ID" value="NZ_CP013023.1"/>
</dbReference>
<evidence type="ECO:0000259" key="8">
    <source>
        <dbReference type="PROSITE" id="PS50928"/>
    </source>
</evidence>
<dbReference type="Proteomes" id="UP000078148">
    <property type="component" value="Chromosome"/>
</dbReference>
<dbReference type="PROSITE" id="PS50928">
    <property type="entry name" value="ABC_TM1"/>
    <property type="match status" value="1"/>
</dbReference>
<feature type="transmembrane region" description="Helical" evidence="7">
    <location>
        <begin position="165"/>
        <end position="187"/>
    </location>
</feature>
<feature type="transmembrane region" description="Helical" evidence="7">
    <location>
        <begin position="80"/>
        <end position="102"/>
    </location>
</feature>